<keyword evidence="10" id="KW-0479">Metal-binding</keyword>
<keyword evidence="13" id="KW-0862">Zinc</keyword>
<dbReference type="InterPro" id="IPR017907">
    <property type="entry name" value="Znf_RING_CS"/>
</dbReference>
<dbReference type="Pfam" id="PF13639">
    <property type="entry name" value="zf-RING_2"/>
    <property type="match status" value="1"/>
</dbReference>
<keyword evidence="8" id="KW-0808">Transferase</keyword>
<dbReference type="SUPFAM" id="SSF57850">
    <property type="entry name" value="RING/U-box"/>
    <property type="match status" value="1"/>
</dbReference>
<evidence type="ECO:0000256" key="6">
    <source>
        <dbReference type="ARBA" id="ARBA00022448"/>
    </source>
</evidence>
<dbReference type="PROSITE" id="PS50089">
    <property type="entry name" value="ZF_RING_2"/>
    <property type="match status" value="1"/>
</dbReference>
<dbReference type="SMART" id="SM00184">
    <property type="entry name" value="RING"/>
    <property type="match status" value="1"/>
</dbReference>
<evidence type="ECO:0000259" key="20">
    <source>
        <dbReference type="PROSITE" id="PS50089"/>
    </source>
</evidence>
<name>A0AAF0JDT3_9BASI</name>
<evidence type="ECO:0000313" key="22">
    <source>
        <dbReference type="Proteomes" id="UP001214628"/>
    </source>
</evidence>
<keyword evidence="7" id="KW-0962">Peroxisome biogenesis</keyword>
<evidence type="ECO:0000256" key="10">
    <source>
        <dbReference type="ARBA" id="ARBA00022723"/>
    </source>
</evidence>
<dbReference type="EMBL" id="CP118376">
    <property type="protein sequence ID" value="WFD43332.1"/>
    <property type="molecule type" value="Genomic_DNA"/>
</dbReference>
<evidence type="ECO:0000256" key="7">
    <source>
        <dbReference type="ARBA" id="ARBA00022593"/>
    </source>
</evidence>
<reference evidence="21" key="1">
    <citation type="submission" date="2023-02" db="EMBL/GenBank/DDBJ databases">
        <title>Mating type loci evolution in Malassezia.</title>
        <authorList>
            <person name="Coelho M.A."/>
        </authorList>
    </citation>
    <scope>NUCLEOTIDE SEQUENCE</scope>
    <source>
        <strain evidence="21">CBS 14136</strain>
    </source>
</reference>
<dbReference type="PROSITE" id="PS00518">
    <property type="entry name" value="ZF_RING_1"/>
    <property type="match status" value="1"/>
</dbReference>
<accession>A0AAF0JDT3</accession>
<dbReference type="GO" id="GO:0008270">
    <property type="term" value="F:zinc ion binding"/>
    <property type="evidence" value="ECO:0007669"/>
    <property type="project" value="UniProtKB-KW"/>
</dbReference>
<evidence type="ECO:0000256" key="9">
    <source>
        <dbReference type="ARBA" id="ARBA00022692"/>
    </source>
</evidence>
<proteinExistence type="inferred from homology"/>
<evidence type="ECO:0000256" key="5">
    <source>
        <dbReference type="ARBA" id="ARBA00012483"/>
    </source>
</evidence>
<evidence type="ECO:0000256" key="18">
    <source>
        <dbReference type="ARBA" id="ARBA00041230"/>
    </source>
</evidence>
<keyword evidence="11 19" id="KW-0863">Zinc-finger</keyword>
<evidence type="ECO:0000256" key="8">
    <source>
        <dbReference type="ARBA" id="ARBA00022679"/>
    </source>
</evidence>
<keyword evidence="14" id="KW-0653">Protein transport</keyword>
<protein>
    <recommendedName>
        <fullName evidence="5">RING-type E3 ubiquitin transferase</fullName>
        <ecNumber evidence="5">2.3.2.27</ecNumber>
    </recommendedName>
    <alternativeName>
        <fullName evidence="18">Peroxin-10</fullName>
    </alternativeName>
</protein>
<keyword evidence="9" id="KW-0812">Transmembrane</keyword>
<dbReference type="Proteomes" id="UP001214628">
    <property type="component" value="Chromosome 2"/>
</dbReference>
<dbReference type="GO" id="GO:0061630">
    <property type="term" value="F:ubiquitin protein ligase activity"/>
    <property type="evidence" value="ECO:0007669"/>
    <property type="project" value="UniProtKB-EC"/>
</dbReference>
<keyword evidence="22" id="KW-1185">Reference proteome</keyword>
<dbReference type="Gene3D" id="3.30.40.10">
    <property type="entry name" value="Zinc/RING finger domain, C3HC4 (zinc finger)"/>
    <property type="match status" value="1"/>
</dbReference>
<keyword evidence="15" id="KW-1133">Transmembrane helix</keyword>
<keyword evidence="16" id="KW-0472">Membrane</keyword>
<comment type="subcellular location">
    <subcellularLocation>
        <location evidence="2">Peroxisome membrane</location>
        <topology evidence="2">Multi-pass membrane protein</topology>
    </subcellularLocation>
</comment>
<dbReference type="PANTHER" id="PTHR23350:SF0">
    <property type="entry name" value="PEROXISOME BIOGENESIS FACTOR 10"/>
    <property type="match status" value="1"/>
</dbReference>
<evidence type="ECO:0000256" key="3">
    <source>
        <dbReference type="ARBA" id="ARBA00004906"/>
    </source>
</evidence>
<gene>
    <name evidence="21" type="primary">PEX10</name>
    <name evidence="21" type="ORF">MPSI1_001993</name>
</gene>
<dbReference type="AlphaFoldDB" id="A0AAF0JDT3"/>
<dbReference type="GO" id="GO:0016562">
    <property type="term" value="P:protein import into peroxisome matrix, receptor recycling"/>
    <property type="evidence" value="ECO:0007669"/>
    <property type="project" value="UniProtKB-ARBA"/>
</dbReference>
<keyword evidence="17" id="KW-0576">Peroxisome</keyword>
<dbReference type="InterPro" id="IPR006845">
    <property type="entry name" value="Pex_N"/>
</dbReference>
<dbReference type="InterPro" id="IPR013083">
    <property type="entry name" value="Znf_RING/FYVE/PHD"/>
</dbReference>
<evidence type="ECO:0000313" key="21">
    <source>
        <dbReference type="EMBL" id="WFD43332.1"/>
    </source>
</evidence>
<keyword evidence="6" id="KW-0813">Transport</keyword>
<dbReference type="Pfam" id="PF04757">
    <property type="entry name" value="Pex2_Pex12"/>
    <property type="match status" value="1"/>
</dbReference>
<dbReference type="GO" id="GO:0005778">
    <property type="term" value="C:peroxisomal membrane"/>
    <property type="evidence" value="ECO:0007669"/>
    <property type="project" value="UniProtKB-SubCell"/>
</dbReference>
<evidence type="ECO:0000256" key="19">
    <source>
        <dbReference type="PROSITE-ProRule" id="PRU00175"/>
    </source>
</evidence>
<keyword evidence="12" id="KW-0833">Ubl conjugation pathway</keyword>
<evidence type="ECO:0000256" key="14">
    <source>
        <dbReference type="ARBA" id="ARBA00022927"/>
    </source>
</evidence>
<evidence type="ECO:0000256" key="4">
    <source>
        <dbReference type="ARBA" id="ARBA00008704"/>
    </source>
</evidence>
<dbReference type="InterPro" id="IPR025654">
    <property type="entry name" value="PEX2/10"/>
</dbReference>
<evidence type="ECO:0000256" key="1">
    <source>
        <dbReference type="ARBA" id="ARBA00000900"/>
    </source>
</evidence>
<evidence type="ECO:0000256" key="13">
    <source>
        <dbReference type="ARBA" id="ARBA00022833"/>
    </source>
</evidence>
<comment type="pathway">
    <text evidence="3">Protein modification; protein ubiquitination.</text>
</comment>
<comment type="catalytic activity">
    <reaction evidence="1">
        <text>S-ubiquitinyl-[E2 ubiquitin-conjugating enzyme]-L-cysteine + [acceptor protein]-L-lysine = [E2 ubiquitin-conjugating enzyme]-L-cysteine + N(6)-ubiquitinyl-[acceptor protein]-L-lysine.</text>
        <dbReference type="EC" id="2.3.2.27"/>
    </reaction>
</comment>
<organism evidence="21 22">
    <name type="scientific">Malassezia psittaci</name>
    <dbReference type="NCBI Taxonomy" id="1821823"/>
    <lineage>
        <taxon>Eukaryota</taxon>
        <taxon>Fungi</taxon>
        <taxon>Dikarya</taxon>
        <taxon>Basidiomycota</taxon>
        <taxon>Ustilaginomycotina</taxon>
        <taxon>Malasseziomycetes</taxon>
        <taxon>Malasseziales</taxon>
        <taxon>Malasseziaceae</taxon>
        <taxon>Malassezia</taxon>
    </lineage>
</organism>
<evidence type="ECO:0000256" key="16">
    <source>
        <dbReference type="ARBA" id="ARBA00023136"/>
    </source>
</evidence>
<evidence type="ECO:0000256" key="12">
    <source>
        <dbReference type="ARBA" id="ARBA00022786"/>
    </source>
</evidence>
<evidence type="ECO:0000256" key="15">
    <source>
        <dbReference type="ARBA" id="ARBA00022989"/>
    </source>
</evidence>
<dbReference type="EC" id="2.3.2.27" evidence="5"/>
<dbReference type="InterPro" id="IPR001841">
    <property type="entry name" value="Znf_RING"/>
</dbReference>
<dbReference type="GO" id="GO:0016567">
    <property type="term" value="P:protein ubiquitination"/>
    <property type="evidence" value="ECO:0007669"/>
    <property type="project" value="UniProtKB-ARBA"/>
</dbReference>
<evidence type="ECO:0000256" key="11">
    <source>
        <dbReference type="ARBA" id="ARBA00022771"/>
    </source>
</evidence>
<sequence>MRGSQSPVRNETPANLTYPLAAQSEIVRSHQKDTHYRDQLYAQIKDVANDVLGSRQSHAYSELLSLVASVAYFGLSTLGNSQSLGEEYVNAVMRYRPNGKIVRPKQRAILICFYIVAPFLLKKAYVALRKFLSWKEQQISQQRQRSKLREQMAVAQGKPSTAQQSSFHSSVSSKYEALVLWLATNLPGSHILEASNGIVAYLSAAQLTVFYLFGRYYTLAHRLAKVDYLYASTHRPNARPQSYEVLGVMLGTQLAVKLAMTVYSRYHLSYQRNRLGTSSRNFAGHDSSNEKGHKRSAVQIDGLPIPLGQQTTSSMSEGSAHSVIPLGYPDANAPISSERLGFHGKLDTVQRAQVDAQISTCRARTAQLEAIADDILRCTLCMDRRTPEAGNSAVTECGHVFCWDCITNWVKEKPECPLCRQALQPNKLISIYNL</sequence>
<evidence type="ECO:0000256" key="17">
    <source>
        <dbReference type="ARBA" id="ARBA00023140"/>
    </source>
</evidence>
<comment type="similarity">
    <text evidence="4">Belongs to the pex2/pex10/pex12 family.</text>
</comment>
<evidence type="ECO:0000256" key="2">
    <source>
        <dbReference type="ARBA" id="ARBA00004585"/>
    </source>
</evidence>
<dbReference type="PANTHER" id="PTHR23350">
    <property type="entry name" value="PEROXISOME ASSEMBLY PROTEIN 10"/>
    <property type="match status" value="1"/>
</dbReference>
<dbReference type="CDD" id="cd16527">
    <property type="entry name" value="RING-HC_PEX10"/>
    <property type="match status" value="1"/>
</dbReference>
<feature type="domain" description="RING-type" evidence="20">
    <location>
        <begin position="378"/>
        <end position="420"/>
    </location>
</feature>